<dbReference type="Proteomes" id="UP001301769">
    <property type="component" value="Unassembled WGS sequence"/>
</dbReference>
<reference evidence="3" key="2">
    <citation type="submission" date="2023-05" db="EMBL/GenBank/DDBJ databases">
        <authorList>
            <consortium name="Lawrence Berkeley National Laboratory"/>
            <person name="Steindorff A."/>
            <person name="Hensen N."/>
            <person name="Bonometti L."/>
            <person name="Westerberg I."/>
            <person name="Brannstrom I.O."/>
            <person name="Guillou S."/>
            <person name="Cros-Aarteil S."/>
            <person name="Calhoun S."/>
            <person name="Haridas S."/>
            <person name="Kuo A."/>
            <person name="Mondo S."/>
            <person name="Pangilinan J."/>
            <person name="Riley R."/>
            <person name="Labutti K."/>
            <person name="Andreopoulos B."/>
            <person name="Lipzen A."/>
            <person name="Chen C."/>
            <person name="Yanf M."/>
            <person name="Daum C."/>
            <person name="Ng V."/>
            <person name="Clum A."/>
            <person name="Ohm R."/>
            <person name="Martin F."/>
            <person name="Silar P."/>
            <person name="Natvig D."/>
            <person name="Lalanne C."/>
            <person name="Gautier V."/>
            <person name="Ament-Velasquez S.L."/>
            <person name="Kruys A."/>
            <person name="Hutchinson M.I."/>
            <person name="Powell A.J."/>
            <person name="Barry K."/>
            <person name="Miller A.N."/>
            <person name="Grigoriev I.V."/>
            <person name="Debuchy R."/>
            <person name="Gladieux P."/>
            <person name="Thoren M.H."/>
            <person name="Johannesson H."/>
        </authorList>
    </citation>
    <scope>NUCLEOTIDE SEQUENCE</scope>
    <source>
        <strain evidence="3">PSN293</strain>
    </source>
</reference>
<dbReference type="SMART" id="SM00066">
    <property type="entry name" value="GAL4"/>
    <property type="match status" value="1"/>
</dbReference>
<gene>
    <name evidence="3" type="ORF">QBC37DRAFT_353773</name>
</gene>
<dbReference type="SUPFAM" id="SSF57701">
    <property type="entry name" value="Zn2/Cys6 DNA-binding domain"/>
    <property type="match status" value="1"/>
</dbReference>
<dbReference type="AlphaFoldDB" id="A0AAN7B4Y6"/>
<dbReference type="GO" id="GO:0008270">
    <property type="term" value="F:zinc ion binding"/>
    <property type="evidence" value="ECO:0007669"/>
    <property type="project" value="InterPro"/>
</dbReference>
<accession>A0AAN7B4Y6</accession>
<dbReference type="PANTHER" id="PTHR38111:SF11">
    <property type="entry name" value="TRANSCRIPTION FACTOR DOMAIN-CONTAINING PROTEIN-RELATED"/>
    <property type="match status" value="1"/>
</dbReference>
<dbReference type="InterPro" id="IPR053178">
    <property type="entry name" value="Osmoadaptation_assoc"/>
</dbReference>
<dbReference type="InterPro" id="IPR036864">
    <property type="entry name" value="Zn2-C6_fun-type_DNA-bd_sf"/>
</dbReference>
<dbReference type="PANTHER" id="PTHR38111">
    <property type="entry name" value="ZN(2)-C6 FUNGAL-TYPE DOMAIN-CONTAINING PROTEIN-RELATED"/>
    <property type="match status" value="1"/>
</dbReference>
<evidence type="ECO:0000259" key="2">
    <source>
        <dbReference type="PROSITE" id="PS50048"/>
    </source>
</evidence>
<name>A0AAN7B4Y6_9PEZI</name>
<dbReference type="PROSITE" id="PS00463">
    <property type="entry name" value="ZN2_CY6_FUNGAL_1"/>
    <property type="match status" value="1"/>
</dbReference>
<dbReference type="GO" id="GO:0000981">
    <property type="term" value="F:DNA-binding transcription factor activity, RNA polymerase II-specific"/>
    <property type="evidence" value="ECO:0007669"/>
    <property type="project" value="InterPro"/>
</dbReference>
<sequence>MVGVPGRSKGCNTCRRRKKGCDLARPACGQCRRAGIECAGYVRSRAFINMTDATGSLSHGRVTVAARATSMSHSTVALPDDLARAAYEVRYLELFWDAYMPLKSNLGGVEHVTYVNPPWADAANDLYPADEALRTALLALGLRTIGRRDGHQWMVNEGLGAYVRSLRHVSKQLRQAQGWKSDALLATSKVLGLYELLCGAEDESTGNTSQENSWQIHNTGEQALIIRRSPEMHTRGHAALLFSNARTHIIIVCMVKRQRCPLSTPAWKTVPFTHTPKTYKDALLDVFVDIPGLLENLDALRLAQDPSSSSQRDKRVGILQECWRLDRELLGWFDKYGPRRQIEELRERRFRNQDPSLSDAVTAHIMGIYWAVCILVYSTLQSVLTLHNGGCMSIDEAALPERMELKQYCRHIADIAEVLLHPSTGVFGLHSTALPLGVALRYLNSVKEPDFGELMSPEKRRLLGLLDGDQWRVDSLRTFLSSSIKDQNRL</sequence>
<evidence type="ECO:0000256" key="1">
    <source>
        <dbReference type="ARBA" id="ARBA00023242"/>
    </source>
</evidence>
<dbReference type="Gene3D" id="4.10.240.10">
    <property type="entry name" value="Zn(2)-C6 fungal-type DNA-binding domain"/>
    <property type="match status" value="1"/>
</dbReference>
<evidence type="ECO:0000313" key="3">
    <source>
        <dbReference type="EMBL" id="KAK4208330.1"/>
    </source>
</evidence>
<dbReference type="PROSITE" id="PS50048">
    <property type="entry name" value="ZN2_CY6_FUNGAL_2"/>
    <property type="match status" value="1"/>
</dbReference>
<comment type="caution">
    <text evidence="3">The sequence shown here is derived from an EMBL/GenBank/DDBJ whole genome shotgun (WGS) entry which is preliminary data.</text>
</comment>
<dbReference type="InterPro" id="IPR001138">
    <property type="entry name" value="Zn2Cys6_DnaBD"/>
</dbReference>
<reference evidence="3" key="1">
    <citation type="journal article" date="2023" name="Mol. Phylogenet. Evol.">
        <title>Genome-scale phylogeny and comparative genomics of the fungal order Sordariales.</title>
        <authorList>
            <person name="Hensen N."/>
            <person name="Bonometti L."/>
            <person name="Westerberg I."/>
            <person name="Brannstrom I.O."/>
            <person name="Guillou S."/>
            <person name="Cros-Aarteil S."/>
            <person name="Calhoun S."/>
            <person name="Haridas S."/>
            <person name="Kuo A."/>
            <person name="Mondo S."/>
            <person name="Pangilinan J."/>
            <person name="Riley R."/>
            <person name="LaButti K."/>
            <person name="Andreopoulos B."/>
            <person name="Lipzen A."/>
            <person name="Chen C."/>
            <person name="Yan M."/>
            <person name="Daum C."/>
            <person name="Ng V."/>
            <person name="Clum A."/>
            <person name="Steindorff A."/>
            <person name="Ohm R.A."/>
            <person name="Martin F."/>
            <person name="Silar P."/>
            <person name="Natvig D.O."/>
            <person name="Lalanne C."/>
            <person name="Gautier V."/>
            <person name="Ament-Velasquez S.L."/>
            <person name="Kruys A."/>
            <person name="Hutchinson M.I."/>
            <person name="Powell A.J."/>
            <person name="Barry K."/>
            <person name="Miller A.N."/>
            <person name="Grigoriev I.V."/>
            <person name="Debuchy R."/>
            <person name="Gladieux P."/>
            <person name="Hiltunen Thoren M."/>
            <person name="Johannesson H."/>
        </authorList>
    </citation>
    <scope>NUCLEOTIDE SEQUENCE</scope>
    <source>
        <strain evidence="3">PSN293</strain>
    </source>
</reference>
<keyword evidence="1" id="KW-0539">Nucleus</keyword>
<proteinExistence type="predicted"/>
<dbReference type="Pfam" id="PF00172">
    <property type="entry name" value="Zn_clus"/>
    <property type="match status" value="1"/>
</dbReference>
<protein>
    <submittedName>
        <fullName evidence="3">C6 zinc finger domain protein</fullName>
    </submittedName>
</protein>
<keyword evidence="4" id="KW-1185">Reference proteome</keyword>
<organism evidence="3 4">
    <name type="scientific">Rhypophila decipiens</name>
    <dbReference type="NCBI Taxonomy" id="261697"/>
    <lineage>
        <taxon>Eukaryota</taxon>
        <taxon>Fungi</taxon>
        <taxon>Dikarya</taxon>
        <taxon>Ascomycota</taxon>
        <taxon>Pezizomycotina</taxon>
        <taxon>Sordariomycetes</taxon>
        <taxon>Sordariomycetidae</taxon>
        <taxon>Sordariales</taxon>
        <taxon>Naviculisporaceae</taxon>
        <taxon>Rhypophila</taxon>
    </lineage>
</organism>
<evidence type="ECO:0000313" key="4">
    <source>
        <dbReference type="Proteomes" id="UP001301769"/>
    </source>
</evidence>
<dbReference type="CDD" id="cd00067">
    <property type="entry name" value="GAL4"/>
    <property type="match status" value="1"/>
</dbReference>
<dbReference type="EMBL" id="MU858248">
    <property type="protein sequence ID" value="KAK4208330.1"/>
    <property type="molecule type" value="Genomic_DNA"/>
</dbReference>
<feature type="domain" description="Zn(2)-C6 fungal-type" evidence="2">
    <location>
        <begin position="10"/>
        <end position="38"/>
    </location>
</feature>